<dbReference type="InterPro" id="IPR036683">
    <property type="entry name" value="CO_DH_flav_C_dom_sf"/>
</dbReference>
<keyword evidence="1" id="KW-0285">Flavoprotein</keyword>
<reference evidence="5 6" key="1">
    <citation type="journal article" date="2012" name="J. Bacteriol.">
        <title>Genome Sequence of Blastococcus saxobsidens DD2, a Stone-Inhabiting Bacterium.</title>
        <authorList>
            <person name="Chouaia B."/>
            <person name="Crotti E."/>
            <person name="Brusetti L."/>
            <person name="Daffonchio D."/>
            <person name="Essoussi I."/>
            <person name="Nouioui I."/>
            <person name="Sbissi I."/>
            <person name="Ghodhbane-Gtari F."/>
            <person name="Gtari M."/>
            <person name="Vacherie B."/>
            <person name="Barbe V."/>
            <person name="Medigue C."/>
            <person name="Gury J."/>
            <person name="Pujic P."/>
            <person name="Normand P."/>
        </authorList>
    </citation>
    <scope>NUCLEOTIDE SEQUENCE [LARGE SCALE GENOMIC DNA]</scope>
    <source>
        <strain evidence="5 6">DD2</strain>
    </source>
</reference>
<dbReference type="PANTHER" id="PTHR42659">
    <property type="entry name" value="XANTHINE DEHYDROGENASE SUBUNIT C-RELATED"/>
    <property type="match status" value="1"/>
</dbReference>
<dbReference type="InterPro" id="IPR016169">
    <property type="entry name" value="FAD-bd_PCMH_sub2"/>
</dbReference>
<dbReference type="InterPro" id="IPR016167">
    <property type="entry name" value="FAD-bd_PCMH_sub1"/>
</dbReference>
<dbReference type="PANTHER" id="PTHR42659:SF2">
    <property type="entry name" value="XANTHINE DEHYDROGENASE SUBUNIT C-RELATED"/>
    <property type="match status" value="1"/>
</dbReference>
<dbReference type="PROSITE" id="PS51387">
    <property type="entry name" value="FAD_PCMH"/>
    <property type="match status" value="1"/>
</dbReference>
<dbReference type="InterPro" id="IPR005107">
    <property type="entry name" value="CO_DH_flav_C"/>
</dbReference>
<dbReference type="SUPFAM" id="SSF55447">
    <property type="entry name" value="CO dehydrogenase flavoprotein C-terminal domain-like"/>
    <property type="match status" value="1"/>
</dbReference>
<dbReference type="eggNOG" id="COG1319">
    <property type="taxonomic scope" value="Bacteria"/>
</dbReference>
<dbReference type="STRING" id="1146883.BLASA_1454"/>
<dbReference type="Gene3D" id="3.30.43.10">
    <property type="entry name" value="Uridine Diphospho-n-acetylenolpyruvylglucosamine Reductase, domain 2"/>
    <property type="match status" value="1"/>
</dbReference>
<dbReference type="KEGG" id="bsd:BLASA_1454"/>
<protein>
    <submittedName>
        <fullName evidence="5">Carbon monoxide dehydrogenase FAD-binding medium chain</fullName>
        <ecNumber evidence="5">1.2.99.2</ecNumber>
    </submittedName>
</protein>
<sequence>MRPPALNYVRAASPSDAAELLGGNAIPIAGGQGVMRDIRARTLQVGTLVDISRILELDYIRLTDDALEIGAVTTLATVAEDPTVRANLAALATAAGRVADVQIRNRGTVGGNICGSWVPSWWGNDVGTVLSAAGGEVTVLGRGGARSLPGAEFVAAETNPLAPGEIITALRFPRWDGSAYIRLSRQWADAGIGSATACVRRAGAGITVGLAVGRVHHRSVRLDDVARTIESDGLDAPSVRAAIADATRGFTVPSTTHADADYRRAVLPVLVHRAVSAALDNGGIR</sequence>
<dbReference type="InterPro" id="IPR016166">
    <property type="entry name" value="FAD-bd_PCMH"/>
</dbReference>
<accession>H6RKG7</accession>
<dbReference type="Pfam" id="PF00941">
    <property type="entry name" value="FAD_binding_5"/>
    <property type="match status" value="1"/>
</dbReference>
<proteinExistence type="predicted"/>
<dbReference type="EMBL" id="FO117623">
    <property type="protein sequence ID" value="CCG02386.1"/>
    <property type="molecule type" value="Genomic_DNA"/>
</dbReference>
<evidence type="ECO:0000259" key="4">
    <source>
        <dbReference type="PROSITE" id="PS51387"/>
    </source>
</evidence>
<dbReference type="Pfam" id="PF03450">
    <property type="entry name" value="CO_deh_flav_C"/>
    <property type="match status" value="1"/>
</dbReference>
<dbReference type="RefSeq" id="WP_014375281.1">
    <property type="nucleotide sequence ID" value="NC_016943.1"/>
</dbReference>
<keyword evidence="3 5" id="KW-0560">Oxidoreductase</keyword>
<evidence type="ECO:0000313" key="5">
    <source>
        <dbReference type="EMBL" id="CCG02386.1"/>
    </source>
</evidence>
<dbReference type="InterPro" id="IPR002346">
    <property type="entry name" value="Mopterin_DH_FAD-bd"/>
</dbReference>
<dbReference type="Gene3D" id="3.30.465.10">
    <property type="match status" value="1"/>
</dbReference>
<dbReference type="EC" id="1.2.99.2" evidence="5"/>
<dbReference type="Proteomes" id="UP000007517">
    <property type="component" value="Chromosome"/>
</dbReference>
<dbReference type="Gene3D" id="3.30.390.50">
    <property type="entry name" value="CO dehydrogenase flavoprotein, C-terminal domain"/>
    <property type="match status" value="1"/>
</dbReference>
<gene>
    <name evidence="5" type="primary">coxM4</name>
    <name evidence="5" type="ordered locus">BLASA_1454</name>
</gene>
<keyword evidence="2" id="KW-0274">FAD</keyword>
<feature type="domain" description="FAD-binding PCMH-type" evidence="4">
    <location>
        <begin position="1"/>
        <end position="177"/>
    </location>
</feature>
<keyword evidence="6" id="KW-1185">Reference proteome</keyword>
<dbReference type="AlphaFoldDB" id="H6RKG7"/>
<name>H6RKG7_BLASD</name>
<evidence type="ECO:0000313" key="6">
    <source>
        <dbReference type="Proteomes" id="UP000007517"/>
    </source>
</evidence>
<dbReference type="GO" id="GO:0016491">
    <property type="term" value="F:oxidoreductase activity"/>
    <property type="evidence" value="ECO:0007669"/>
    <property type="project" value="UniProtKB-KW"/>
</dbReference>
<reference evidence="6" key="2">
    <citation type="submission" date="2012-02" db="EMBL/GenBank/DDBJ databases">
        <title>Complete genome sequence of Blastococcus saxobsidens strain DD2.</title>
        <authorList>
            <person name="Genoscope."/>
        </authorList>
    </citation>
    <scope>NUCLEOTIDE SEQUENCE [LARGE SCALE GENOMIC DNA]</scope>
    <source>
        <strain evidence="6">DD2</strain>
    </source>
</reference>
<evidence type="ECO:0000256" key="2">
    <source>
        <dbReference type="ARBA" id="ARBA00022827"/>
    </source>
</evidence>
<dbReference type="OrthoDB" id="9793944at2"/>
<dbReference type="InterPro" id="IPR051312">
    <property type="entry name" value="Diverse_Substr_Oxidored"/>
</dbReference>
<organism evidence="5 6">
    <name type="scientific">Blastococcus saxobsidens (strain DD2)</name>
    <dbReference type="NCBI Taxonomy" id="1146883"/>
    <lineage>
        <taxon>Bacteria</taxon>
        <taxon>Bacillati</taxon>
        <taxon>Actinomycetota</taxon>
        <taxon>Actinomycetes</taxon>
        <taxon>Geodermatophilales</taxon>
        <taxon>Geodermatophilaceae</taxon>
        <taxon>Blastococcus</taxon>
    </lineage>
</organism>
<evidence type="ECO:0000256" key="1">
    <source>
        <dbReference type="ARBA" id="ARBA00022630"/>
    </source>
</evidence>
<dbReference type="InterPro" id="IPR036318">
    <property type="entry name" value="FAD-bd_PCMH-like_sf"/>
</dbReference>
<dbReference type="GO" id="GO:0071949">
    <property type="term" value="F:FAD binding"/>
    <property type="evidence" value="ECO:0007669"/>
    <property type="project" value="InterPro"/>
</dbReference>
<dbReference type="HOGENOM" id="CLU_058050_0_0_11"/>
<dbReference type="SUPFAM" id="SSF56176">
    <property type="entry name" value="FAD-binding/transporter-associated domain-like"/>
    <property type="match status" value="1"/>
</dbReference>
<evidence type="ECO:0000256" key="3">
    <source>
        <dbReference type="ARBA" id="ARBA00023002"/>
    </source>
</evidence>